<dbReference type="KEGG" id="aluc:AKAW2_80229A"/>
<dbReference type="RefSeq" id="XP_041548190.1">
    <property type="nucleotide sequence ID" value="XM_041681226.1"/>
</dbReference>
<evidence type="ECO:0000313" key="2">
    <source>
        <dbReference type="Proteomes" id="UP000661280"/>
    </source>
</evidence>
<evidence type="ECO:0000313" key="1">
    <source>
        <dbReference type="EMBL" id="BCS04428.1"/>
    </source>
</evidence>
<name>A0A7R8ADZ5_ASPKA</name>
<proteinExistence type="predicted"/>
<gene>
    <name evidence="1" type="ORF">AKAW2_80229A</name>
</gene>
<keyword evidence="2" id="KW-1185">Reference proteome</keyword>
<dbReference type="GeneID" id="64965749"/>
<organism evidence="1 2">
    <name type="scientific">Aspergillus kawachii</name>
    <name type="common">White koji mold</name>
    <name type="synonym">Aspergillus awamori var. kawachi</name>
    <dbReference type="NCBI Taxonomy" id="1069201"/>
    <lineage>
        <taxon>Eukaryota</taxon>
        <taxon>Fungi</taxon>
        <taxon>Dikarya</taxon>
        <taxon>Ascomycota</taxon>
        <taxon>Pezizomycotina</taxon>
        <taxon>Eurotiomycetes</taxon>
        <taxon>Eurotiomycetidae</taxon>
        <taxon>Eurotiales</taxon>
        <taxon>Aspergillaceae</taxon>
        <taxon>Aspergillus</taxon>
        <taxon>Aspergillus subgen. Circumdati</taxon>
    </lineage>
</organism>
<sequence length="106" mass="12173">MVRPAEVPTSEVFHLQQTGDRRPLIYRSYLPAASPRPLLLLISFSPPLPHLFFLPSLVRSILFISRLYQNLSSPSASQPELRLTFTVPTPSRHRAEFDSRLFLPFQ</sequence>
<dbReference type="AlphaFoldDB" id="A0A7R8ADZ5"/>
<dbReference type="Proteomes" id="UP000661280">
    <property type="component" value="Chromosome 8"/>
</dbReference>
<accession>A0A7R8ADZ5</accession>
<dbReference type="EMBL" id="AP024432">
    <property type="protein sequence ID" value="BCS04428.1"/>
    <property type="molecule type" value="Genomic_DNA"/>
</dbReference>
<reference evidence="1" key="1">
    <citation type="submission" date="2021-01" db="EMBL/GenBank/DDBJ databases">
        <authorList>
            <consortium name="Aspergillus luchuensis mut. kawachii IFO 4304 genome sequencing consortium"/>
            <person name="Kazuki M."/>
            <person name="Futagami T."/>
        </authorList>
    </citation>
    <scope>NUCLEOTIDE SEQUENCE</scope>
    <source>
        <strain evidence="1">IFO 4308</strain>
    </source>
</reference>
<reference evidence="1" key="2">
    <citation type="submission" date="2021-02" db="EMBL/GenBank/DDBJ databases">
        <title>Aspergillus luchuensis mut. kawachii IFO 4304 genome sequence.</title>
        <authorList>
            <person name="Mori K."/>
            <person name="Kadooka C."/>
            <person name="Goto M."/>
            <person name="Futagami T."/>
        </authorList>
    </citation>
    <scope>NUCLEOTIDE SEQUENCE</scope>
    <source>
        <strain evidence="1">IFO 4308</strain>
    </source>
</reference>
<protein>
    <submittedName>
        <fullName evidence="1">Uncharacterized protein</fullName>
    </submittedName>
</protein>